<dbReference type="EMBL" id="LS483476">
    <property type="protein sequence ID" value="SQI51556.1"/>
    <property type="molecule type" value="Genomic_DNA"/>
</dbReference>
<protein>
    <recommendedName>
        <fullName evidence="4">Lipoprotein</fullName>
    </recommendedName>
</protein>
<evidence type="ECO:0000313" key="2">
    <source>
        <dbReference type="EMBL" id="SQI51556.1"/>
    </source>
</evidence>
<organism evidence="2 3">
    <name type="scientific">Lederbergia lenta</name>
    <name type="common">Bacillus lentus</name>
    <dbReference type="NCBI Taxonomy" id="1467"/>
    <lineage>
        <taxon>Bacteria</taxon>
        <taxon>Bacillati</taxon>
        <taxon>Bacillota</taxon>
        <taxon>Bacilli</taxon>
        <taxon>Bacillales</taxon>
        <taxon>Bacillaceae</taxon>
        <taxon>Lederbergia</taxon>
    </lineage>
</organism>
<keyword evidence="3" id="KW-1185">Reference proteome</keyword>
<evidence type="ECO:0000256" key="1">
    <source>
        <dbReference type="SAM" id="MobiDB-lite"/>
    </source>
</evidence>
<dbReference type="KEGG" id="blen:NCTC4824_00312"/>
<dbReference type="STRING" id="1348624.GCA_001591545_03817"/>
<proteinExistence type="predicted"/>
<feature type="region of interest" description="Disordered" evidence="1">
    <location>
        <begin position="21"/>
        <end position="72"/>
    </location>
</feature>
<dbReference type="PROSITE" id="PS51257">
    <property type="entry name" value="PROKAR_LIPOPROTEIN"/>
    <property type="match status" value="1"/>
</dbReference>
<evidence type="ECO:0008006" key="4">
    <source>
        <dbReference type="Google" id="ProtNLM"/>
    </source>
</evidence>
<gene>
    <name evidence="2" type="ORF">NCTC4824_00312</name>
</gene>
<dbReference type="Proteomes" id="UP000249134">
    <property type="component" value="Chromosome 1"/>
</dbReference>
<dbReference type="RefSeq" id="WP_066146009.1">
    <property type="nucleotide sequence ID" value="NZ_CBCSGM010000002.1"/>
</dbReference>
<accession>A0A2X4VH67</accession>
<reference evidence="2 3" key="1">
    <citation type="submission" date="2018-06" db="EMBL/GenBank/DDBJ databases">
        <authorList>
            <consortium name="Pathogen Informatics"/>
            <person name="Doyle S."/>
        </authorList>
    </citation>
    <scope>NUCLEOTIDE SEQUENCE [LARGE SCALE GENOMIC DNA]</scope>
    <source>
        <strain evidence="2 3">NCTC4824</strain>
    </source>
</reference>
<feature type="compositionally biased region" description="Polar residues" evidence="1">
    <location>
        <begin position="38"/>
        <end position="66"/>
    </location>
</feature>
<name>A0A2X4VH67_LEDLE</name>
<evidence type="ECO:0000313" key="3">
    <source>
        <dbReference type="Proteomes" id="UP000249134"/>
    </source>
</evidence>
<sequence length="276" mass="30315">MKKLMVCGIVILVLTGCNSTDSSQGNGATIENDMGVESENSSQTTKEQTDQQQSKVDETTNQQTLTPEEVINETEKQLETNIPIKLPKVMNVSSGQHLTAKTTSDKNQYTVMFLETNEPIPINNDKLEGKEANIATLKATGYGSAEQAAQEINYEDHSKTGAHEVDLGFGITGYSEGAAGSQYIGWNEGRWSLVVRGFTEQGEDVTQEAKNIVAFLEKNTLPAPHDIGAAALDVTYKNDDRKQYITWQEGTIVYEVEMDKSAQDLLEILASIQENK</sequence>
<dbReference type="AlphaFoldDB" id="A0A2X4VH67"/>